<dbReference type="InterPro" id="IPR029028">
    <property type="entry name" value="Alpha/beta_knot_MTases"/>
</dbReference>
<accession>E1RBD2</accession>
<dbReference type="Pfam" id="PF00588">
    <property type="entry name" value="SpoU_methylase"/>
    <property type="match status" value="1"/>
</dbReference>
<name>E1RBD2_SEDSS</name>
<keyword evidence="4 7" id="KW-0949">S-adenosyl-L-methionine</keyword>
<dbReference type="HOGENOM" id="CLU_021322_4_1_12"/>
<dbReference type="InterPro" id="IPR001537">
    <property type="entry name" value="SpoU_MeTrfase"/>
</dbReference>
<proteinExistence type="inferred from homology"/>
<sequence length="229" mass="26122">MSEAKSDEALIAYLKQFVTTRRWERIISILEERTRYITVVLEDIYQPHNASAVLRSCEGFGIQDVHVIENRNRFTISSGVALGTSGWLDIHRYREEGAGNTLKAVHELKAKGYRIVATSPHAQDINLEDFDISAGKSAFLFGNELEGVSQEAMALADEFMKIPMRGFVESFNISVSCAIVLHHLSWKLRELDPALWKLNEEEKSQILLTWLRKSVKSADSLEEHFRQQQ</sequence>
<dbReference type="RefSeq" id="WP_013253126.1">
    <property type="nucleotide sequence ID" value="NC_014364.1"/>
</dbReference>
<dbReference type="Gene3D" id="3.40.1280.10">
    <property type="match status" value="1"/>
</dbReference>
<dbReference type="CDD" id="cd18092">
    <property type="entry name" value="SpoU-like_TrmH"/>
    <property type="match status" value="1"/>
</dbReference>
<feature type="binding site" evidence="7">
    <location>
        <position position="118"/>
    </location>
    <ligand>
        <name>S-adenosyl-L-methionine</name>
        <dbReference type="ChEBI" id="CHEBI:59789"/>
    </ligand>
</feature>
<dbReference type="OrthoDB" id="9794400at2"/>
<dbReference type="AlphaFoldDB" id="E1RBD2"/>
<keyword evidence="6 7" id="KW-0694">RNA-binding</keyword>
<evidence type="ECO:0000256" key="1">
    <source>
        <dbReference type="ARBA" id="ARBA00022555"/>
    </source>
</evidence>
<evidence type="ECO:0000313" key="10">
    <source>
        <dbReference type="Proteomes" id="UP000002318"/>
    </source>
</evidence>
<evidence type="ECO:0000256" key="5">
    <source>
        <dbReference type="ARBA" id="ARBA00022694"/>
    </source>
</evidence>
<evidence type="ECO:0000256" key="4">
    <source>
        <dbReference type="ARBA" id="ARBA00022691"/>
    </source>
</evidence>
<dbReference type="Proteomes" id="UP000002318">
    <property type="component" value="Chromosome"/>
</dbReference>
<keyword evidence="10" id="KW-1185">Reference proteome</keyword>
<dbReference type="KEGG" id="ssm:Spirs_0516"/>
<feature type="binding site" evidence="7">
    <location>
        <position position="162"/>
    </location>
    <ligand>
        <name>S-adenosyl-L-methionine</name>
        <dbReference type="ChEBI" id="CHEBI:59789"/>
    </ligand>
</feature>
<evidence type="ECO:0000259" key="8">
    <source>
        <dbReference type="Pfam" id="PF00588"/>
    </source>
</evidence>
<comment type="similarity">
    <text evidence="7">Belongs to the class IV-like SAM-binding methyltransferase superfamily. RNA methyltransferase TrmH family.</text>
</comment>
<evidence type="ECO:0000256" key="6">
    <source>
        <dbReference type="ARBA" id="ARBA00022884"/>
    </source>
</evidence>
<keyword evidence="5 7" id="KW-0819">tRNA processing</keyword>
<dbReference type="GO" id="GO:0000049">
    <property type="term" value="F:tRNA binding"/>
    <property type="evidence" value="ECO:0007669"/>
    <property type="project" value="UniProtKB-UniRule"/>
</dbReference>
<evidence type="ECO:0000256" key="2">
    <source>
        <dbReference type="ARBA" id="ARBA00022603"/>
    </source>
</evidence>
<dbReference type="InterPro" id="IPR029026">
    <property type="entry name" value="tRNA_m1G_MTases_N"/>
</dbReference>
<organism evidence="9 10">
    <name type="scientific">Sediminispirochaeta smaragdinae (strain DSM 11293 / JCM 15392 / SEBR 4228)</name>
    <name type="common">Spirochaeta smaragdinae</name>
    <dbReference type="NCBI Taxonomy" id="573413"/>
    <lineage>
        <taxon>Bacteria</taxon>
        <taxon>Pseudomonadati</taxon>
        <taxon>Spirochaetota</taxon>
        <taxon>Spirochaetia</taxon>
        <taxon>Spirochaetales</taxon>
        <taxon>Spirochaetaceae</taxon>
        <taxon>Sediminispirochaeta</taxon>
    </lineage>
</organism>
<reference evidence="9 10" key="1">
    <citation type="journal article" date="2010" name="Stand. Genomic Sci.">
        <title>Complete genome sequence of Spirochaeta smaragdinae type strain (SEBR 4228).</title>
        <authorList>
            <person name="Mavromatis K."/>
            <person name="Yasawong M."/>
            <person name="Chertkov O."/>
            <person name="Lapidus A."/>
            <person name="Lucas S."/>
            <person name="Nolan M."/>
            <person name="Del Rio T.G."/>
            <person name="Tice H."/>
            <person name="Cheng J.F."/>
            <person name="Pitluck S."/>
            <person name="Liolios K."/>
            <person name="Ivanova N."/>
            <person name="Tapia R."/>
            <person name="Han C."/>
            <person name="Bruce D."/>
            <person name="Goodwin L."/>
            <person name="Pati A."/>
            <person name="Chen A."/>
            <person name="Palaniappan K."/>
            <person name="Land M."/>
            <person name="Hauser L."/>
            <person name="Chang Y.J."/>
            <person name="Jeffries C.D."/>
            <person name="Detter J.C."/>
            <person name="Rohde M."/>
            <person name="Brambilla E."/>
            <person name="Spring S."/>
            <person name="Goker M."/>
            <person name="Sikorski J."/>
            <person name="Woyke T."/>
            <person name="Bristow J."/>
            <person name="Eisen J.A."/>
            <person name="Markowitz V."/>
            <person name="Hugenholtz P."/>
            <person name="Klenk H.P."/>
            <person name="Kyrpides N.C."/>
        </authorList>
    </citation>
    <scope>NUCLEOTIDE SEQUENCE [LARGE SCALE GENOMIC DNA]</scope>
    <source>
        <strain evidence="10">DSM 11293 / JCM 15392 / SEBR 4228</strain>
    </source>
</reference>
<dbReference type="PANTHER" id="PTHR43453">
    <property type="entry name" value="RRNA METHYLASE-LIKE"/>
    <property type="match status" value="1"/>
</dbReference>
<gene>
    <name evidence="7" type="primary">trmH</name>
    <name evidence="9" type="ordered locus">Spirs_0516</name>
</gene>
<keyword evidence="2 7" id="KW-0489">Methyltransferase</keyword>
<dbReference type="STRING" id="573413.Spirs_0516"/>
<evidence type="ECO:0000256" key="3">
    <source>
        <dbReference type="ARBA" id="ARBA00022679"/>
    </source>
</evidence>
<dbReference type="HAMAP" id="MF_02060">
    <property type="entry name" value="tRNA_methyltr_TrmH"/>
    <property type="match status" value="1"/>
</dbReference>
<dbReference type="EC" id="2.1.1.34" evidence="7"/>
<comment type="caution">
    <text evidence="7">Lacks conserved residue(s) required for the propagation of feature annotation.</text>
</comment>
<comment type="function">
    <text evidence="7">Catalyzes the 2'-O methylation of guanosine at position 18 in tRNA.</text>
</comment>
<evidence type="ECO:0000256" key="7">
    <source>
        <dbReference type="HAMAP-Rule" id="MF_02060"/>
    </source>
</evidence>
<dbReference type="SUPFAM" id="SSF75217">
    <property type="entry name" value="alpha/beta knot"/>
    <property type="match status" value="1"/>
</dbReference>
<feature type="domain" description="tRNA/rRNA methyltransferase SpoU type" evidence="8">
    <location>
        <begin position="37"/>
        <end position="182"/>
    </location>
</feature>
<protein>
    <recommendedName>
        <fullName evidence="7">tRNA (guanosine(18)-2'-O)-methyltransferase</fullName>
        <ecNumber evidence="7">2.1.1.34</ecNumber>
    </recommendedName>
    <alternativeName>
        <fullName evidence="7">tRNA [Gm18] methyltransferase</fullName>
    </alternativeName>
</protein>
<dbReference type="PANTHER" id="PTHR43453:SF1">
    <property type="entry name" value="TRNA_RRNA METHYLTRANSFERASE SPOU TYPE DOMAIN-CONTAINING PROTEIN"/>
    <property type="match status" value="1"/>
</dbReference>
<dbReference type="GO" id="GO:0141100">
    <property type="term" value="F:tRNA (guanine(18)-2'-O)-methyltransferase activity"/>
    <property type="evidence" value="ECO:0007669"/>
    <property type="project" value="UniProtKB-UniRule"/>
</dbReference>
<evidence type="ECO:0000313" key="9">
    <source>
        <dbReference type="EMBL" id="ADK79662.1"/>
    </source>
</evidence>
<keyword evidence="3 7" id="KW-0808">Transferase</keyword>
<dbReference type="InterPro" id="IPR033671">
    <property type="entry name" value="TrmH"/>
</dbReference>
<dbReference type="GO" id="GO:0002938">
    <property type="term" value="P:tRNA guanine ribose methylation"/>
    <property type="evidence" value="ECO:0007669"/>
    <property type="project" value="UniProtKB-UniRule"/>
</dbReference>
<comment type="catalytic activity">
    <reaction evidence="7">
        <text>guanosine(18) in tRNA + S-adenosyl-L-methionine = 2'-O-methylguanosine(18) in tRNA + S-adenosyl-L-homocysteine + H(+)</text>
        <dbReference type="Rhea" id="RHEA:20077"/>
        <dbReference type="Rhea" id="RHEA-COMP:10190"/>
        <dbReference type="Rhea" id="RHEA-COMP:10192"/>
        <dbReference type="ChEBI" id="CHEBI:15378"/>
        <dbReference type="ChEBI" id="CHEBI:57856"/>
        <dbReference type="ChEBI" id="CHEBI:59789"/>
        <dbReference type="ChEBI" id="CHEBI:74269"/>
        <dbReference type="ChEBI" id="CHEBI:74445"/>
        <dbReference type="EC" id="2.1.1.34"/>
    </reaction>
</comment>
<dbReference type="eggNOG" id="COG0566">
    <property type="taxonomic scope" value="Bacteria"/>
</dbReference>
<dbReference type="EMBL" id="CP002116">
    <property type="protein sequence ID" value="ADK79662.1"/>
    <property type="molecule type" value="Genomic_DNA"/>
</dbReference>
<keyword evidence="1 7" id="KW-0820">tRNA-binding</keyword>